<reference evidence="1" key="2">
    <citation type="submission" date="2020-07" db="EMBL/GenBank/DDBJ databases">
        <authorList>
            <person name="Vera ALvarez R."/>
            <person name="Arias-Moreno D.M."/>
            <person name="Jimenez-Jacinto V."/>
            <person name="Jimenez-Bremont J.F."/>
            <person name="Swaminathan K."/>
            <person name="Moose S.P."/>
            <person name="Guerrero-Gonzalez M.L."/>
            <person name="Marino-Ramirez L."/>
            <person name="Landsman D."/>
            <person name="Rodriguez-Kessler M."/>
            <person name="Delgado-Sanchez P."/>
        </authorList>
    </citation>
    <scope>NUCLEOTIDE SEQUENCE</scope>
    <source>
        <tissue evidence="1">Cladode</tissue>
    </source>
</reference>
<dbReference type="AlphaFoldDB" id="A0A7C9CMW6"/>
<evidence type="ECO:0000313" key="1">
    <source>
        <dbReference type="EMBL" id="MBA4619783.1"/>
    </source>
</evidence>
<dbReference type="EMBL" id="GISG01026762">
    <property type="protein sequence ID" value="MBA4619783.1"/>
    <property type="molecule type" value="Transcribed_RNA"/>
</dbReference>
<accession>A0A7C9CMW6</accession>
<organism evidence="1">
    <name type="scientific">Opuntia streptacantha</name>
    <name type="common">Prickly pear cactus</name>
    <name type="synonym">Opuntia cardona</name>
    <dbReference type="NCBI Taxonomy" id="393608"/>
    <lineage>
        <taxon>Eukaryota</taxon>
        <taxon>Viridiplantae</taxon>
        <taxon>Streptophyta</taxon>
        <taxon>Embryophyta</taxon>
        <taxon>Tracheophyta</taxon>
        <taxon>Spermatophyta</taxon>
        <taxon>Magnoliopsida</taxon>
        <taxon>eudicotyledons</taxon>
        <taxon>Gunneridae</taxon>
        <taxon>Pentapetalae</taxon>
        <taxon>Caryophyllales</taxon>
        <taxon>Cactineae</taxon>
        <taxon>Cactaceae</taxon>
        <taxon>Opuntioideae</taxon>
        <taxon>Opuntia</taxon>
    </lineage>
</organism>
<name>A0A7C9CMW6_OPUST</name>
<proteinExistence type="predicted"/>
<sequence>MQEMVNPICPHLFFTFVFTFKFYHPVRCLYTKVISLLSIIFMFSPQPCCNVRVYSRYYKFLLFGECPCHVPTFQFDNYLIVQKQRVIQNTYVLHLCIHLCIFQ</sequence>
<reference evidence="1" key="1">
    <citation type="journal article" date="2013" name="J. Plant Res.">
        <title>Effect of fungi and light on seed germination of three Opuntia species from semiarid lands of central Mexico.</title>
        <authorList>
            <person name="Delgado-Sanchez P."/>
            <person name="Jimenez-Bremont J.F."/>
            <person name="Guerrero-Gonzalez Mde L."/>
            <person name="Flores J."/>
        </authorList>
    </citation>
    <scope>NUCLEOTIDE SEQUENCE</scope>
    <source>
        <tissue evidence="1">Cladode</tissue>
    </source>
</reference>
<protein>
    <submittedName>
        <fullName evidence="1">Uncharacterized protein</fullName>
    </submittedName>
</protein>